<organism evidence="8 9">
    <name type="scientific">Halocaridina rubra</name>
    <name type="common">Hawaiian red shrimp</name>
    <dbReference type="NCBI Taxonomy" id="373956"/>
    <lineage>
        <taxon>Eukaryota</taxon>
        <taxon>Metazoa</taxon>
        <taxon>Ecdysozoa</taxon>
        <taxon>Arthropoda</taxon>
        <taxon>Crustacea</taxon>
        <taxon>Multicrustacea</taxon>
        <taxon>Malacostraca</taxon>
        <taxon>Eumalacostraca</taxon>
        <taxon>Eucarida</taxon>
        <taxon>Decapoda</taxon>
        <taxon>Pleocyemata</taxon>
        <taxon>Caridea</taxon>
        <taxon>Atyoidea</taxon>
        <taxon>Atyidae</taxon>
        <taxon>Halocaridina</taxon>
    </lineage>
</organism>
<dbReference type="SUPFAM" id="SSF57667">
    <property type="entry name" value="beta-beta-alpha zinc fingers"/>
    <property type="match status" value="6"/>
</dbReference>
<keyword evidence="1" id="KW-0479">Metal-binding</keyword>
<feature type="region of interest" description="Disordered" evidence="6">
    <location>
        <begin position="1"/>
        <end position="22"/>
    </location>
</feature>
<keyword evidence="2" id="KW-0677">Repeat</keyword>
<sequence>MGSSEKENTTESTLHDKEVTLENNMENPEEIKEELTSVSGKVCEYCGRTFTKTPAYLQHLISHNPVQQCPWCTFKSKDAKRFSNHTKTHMEVQCNVCFRIFATPRTKRVHKKRIHKLYECKTCLHDFKSEPEYTEHVENDHDGKEKNMSTEEKIKLYNEQTQKEKKSRIDVEIKKESIDMEPDTCQKHESSGNGLESSQIHGQSITCHLCNKETMNKYDLRIHIAQHLGVSSDKLTDEDLFIEEVKPFLWSGGSASNLSFSQDTKYNILGSDNPMQSMFNDLSNKSSCASSNLTSPLSMTLVSRSSVSIDSEPPIIESELNIKEEPTDTDLSKLDAFDNDSSLSGRRKTRVRFVRSIPCDECDAIFKSYGKLTEHIRQKHRVRPACPLCKTKRTNNKKVFQHQKSSHKDKFRCHFLCLALFDTKEEQTTHHLEVHNKDTSKLTCRYCKGLFPRHKFMKHLTICENEHVRQDSPIHTQVCQFCELTFPTLKEYSSHIKYCGPWNKKNQTQRTDTEQEAEKSMVLRERMPSYDFMNDSKIGDSDENSTDIEHFENVVETVKTESVSDLSNEMPSISKFLEKGKAKHKCKHCPLKFEHEEDGIQHILLHHKQSSPTTTKEPLMCHVCGKTFLSSLAFCKHILNHYIELEMWDSLIPPDIDMESVRNTCWICKTSGMTSNKHHVLNRDKTIENILATKLTNPDGEPFYCSLCKESFPERHSFWKHIKIHILKPIFKNAEGGKRLTCSKCPLKFKKKMELYQHCATHLFSSDREYTDIDSDSSELESLSDKRIIAQRRRRRREKRMLSKSNDNSPQNKNLQKCKRCRKKFCNKEDAYNHVLKFHKAVIDDMVTKIQVCDICTKTFQKPMILCRHLLNHYRELSMWEKMIPRDVFKITTDRRFCWICNNTLGRKAYRHLNMRNAIIEKILSDNVNKMYGEESFLCTVCGAKSPDRYAYFTHIKLHYQYHKKKNKLITPQDPQHTENVEKFECNECLLEFRDKTDLNKHMAIHFLLPYIQETERDDDSIVKVKQEEDCKKGTASKEDDNEAKGFDKAKEGVEATSSQESKYLLSCSLCSKKFLKNEAILNHITSTHREFLIVSAAQVEFCHICGFKFKSSWCLCKHLLQHYNKQGELDAIVPSNLLETCKYRNYCWICKNKLGRHQKRQALKRNVKIESILSIKSSEDKTKKFKCIMCDILFPNRLKYWQHIQSHISKLPIKYTGKGHISTSSNYVAGKDTLQLGCLECPESFSDKNQLITHRATHCIELVVPENDQEEQQKHENEQEKDFTVVVPGIDRLLDGSASEEEWEPTVISAEHKVLDGDDDDKDSQHDVVKVTIDSEDKDTNGQNIECTRCSKVFLRHDNAVNHVISAHRAFLAIKSVKSEPCHVCGSMIKGSWCLCKHVMKHYRARGMLDALVPRDLLVNFDYRNSCWICKCSLGSRCNRHITKRNFEIKKVLKTEYLNENTTDFECSLCDLIFPNRLEYWDHIKIHIRKPIHSNTKSSAVVLSGAGAIHASPYECSLCVKDFYDEDVWYKHLASHYIKPVSSETESFVIKRREVTKDDTTDDSSTREDDRVQFTDDEGDIKCKYSFSSNSSNKATQEKMYMPRMKITNEDDTEDFQEEDEMTDNSENSENIKDLGKDWKGPEKDVSSCGSKTVQKSKFVIGSEVLLNCTQCSKVFSKTDDAIHHILNVHKKVLVAKTGSNFICHVCGAAFIKSGSLCRHICNHYGTLENWNALVPKDLLKQFDYTKFCWICKFQLEKLGTMYQNHCTSRTVTIEKLLRTKCSEDNGEDFQCSLCNVSFPNRLQYWMHIKVHVCKEPEKLHRKSPEKISEFTKSDIATLNCTYCSDKFVNEDDLYKHLAGHFVTSTLQRDVESEVMEKEGREDTDKSKFELMTKLNVTKKRIQEEVEDSDSPLSIEEWIPSNNLGKQNIVAGDNFQDVEKQGEILVDDDDIEEIDDNDDVDDGDDDDDMNEEVEDEELLGDDIEEEEDADDELEESGDEIEVDSTEEEPTYPFFSTFRAEFSEFNP</sequence>
<feature type="domain" description="C2H2-type" evidence="7">
    <location>
        <begin position="1066"/>
        <end position="1089"/>
    </location>
</feature>
<name>A0AAN8XM24_HALRR</name>
<dbReference type="PANTHER" id="PTHR24379:SF121">
    <property type="entry name" value="C2H2-TYPE DOMAIN-CONTAINING PROTEIN"/>
    <property type="match status" value="1"/>
</dbReference>
<proteinExistence type="predicted"/>
<evidence type="ECO:0000256" key="4">
    <source>
        <dbReference type="ARBA" id="ARBA00022833"/>
    </source>
</evidence>
<evidence type="ECO:0000259" key="7">
    <source>
        <dbReference type="PROSITE" id="PS50157"/>
    </source>
</evidence>
<feature type="domain" description="C2H2-type" evidence="7">
    <location>
        <begin position="118"/>
        <end position="146"/>
    </location>
</feature>
<feature type="domain" description="C2H2-type" evidence="7">
    <location>
        <begin position="1237"/>
        <end position="1259"/>
    </location>
</feature>
<feature type="domain" description="C2H2-type" evidence="7">
    <location>
        <begin position="1703"/>
        <end position="1730"/>
    </location>
</feature>
<dbReference type="InterPro" id="IPR013087">
    <property type="entry name" value="Znf_C2H2_type"/>
</dbReference>
<dbReference type="PROSITE" id="PS50157">
    <property type="entry name" value="ZINC_FINGER_C2H2_2"/>
    <property type="match status" value="11"/>
</dbReference>
<feature type="domain" description="C2H2-type" evidence="7">
    <location>
        <begin position="1186"/>
        <end position="1213"/>
    </location>
</feature>
<keyword evidence="4" id="KW-0862">Zinc</keyword>
<feature type="region of interest" description="Disordered" evidence="6">
    <location>
        <begin position="1595"/>
        <end position="1638"/>
    </location>
</feature>
<feature type="domain" description="C2H2-type" evidence="7">
    <location>
        <begin position="984"/>
        <end position="1006"/>
    </location>
</feature>
<evidence type="ECO:0000313" key="9">
    <source>
        <dbReference type="Proteomes" id="UP001381693"/>
    </source>
</evidence>
<feature type="domain" description="C2H2-type" evidence="7">
    <location>
        <begin position="1668"/>
        <end position="1691"/>
    </location>
</feature>
<feature type="domain" description="C2H2-type" evidence="7">
    <location>
        <begin position="41"/>
        <end position="68"/>
    </location>
</feature>
<dbReference type="GO" id="GO:0008270">
    <property type="term" value="F:zinc ion binding"/>
    <property type="evidence" value="ECO:0007669"/>
    <property type="project" value="UniProtKB-KW"/>
</dbReference>
<feature type="domain" description="C2H2-type" evidence="7">
    <location>
        <begin position="703"/>
        <end position="725"/>
    </location>
</feature>
<dbReference type="Pfam" id="PF00096">
    <property type="entry name" value="zf-C2H2"/>
    <property type="match status" value="1"/>
</dbReference>
<accession>A0AAN8XM24</accession>
<dbReference type="PANTHER" id="PTHR24379">
    <property type="entry name" value="KRAB AND ZINC FINGER DOMAIN-CONTAINING"/>
    <property type="match status" value="1"/>
</dbReference>
<evidence type="ECO:0000256" key="5">
    <source>
        <dbReference type="PROSITE-ProRule" id="PRU00042"/>
    </source>
</evidence>
<keyword evidence="9" id="KW-1185">Reference proteome</keyword>
<feature type="compositionally biased region" description="Polar residues" evidence="6">
    <location>
        <begin position="803"/>
        <end position="815"/>
    </location>
</feature>
<evidence type="ECO:0000256" key="6">
    <source>
        <dbReference type="SAM" id="MobiDB-lite"/>
    </source>
</evidence>
<feature type="compositionally biased region" description="Acidic residues" evidence="6">
    <location>
        <begin position="1611"/>
        <end position="1625"/>
    </location>
</feature>
<evidence type="ECO:0000256" key="3">
    <source>
        <dbReference type="ARBA" id="ARBA00022771"/>
    </source>
</evidence>
<dbReference type="Gene3D" id="3.30.160.60">
    <property type="entry name" value="Classic Zinc Finger"/>
    <property type="match status" value="6"/>
</dbReference>
<gene>
    <name evidence="8" type="ORF">SK128_013389</name>
</gene>
<feature type="compositionally biased region" description="Basic residues" evidence="6">
    <location>
        <begin position="789"/>
        <end position="799"/>
    </location>
</feature>
<evidence type="ECO:0000256" key="1">
    <source>
        <dbReference type="ARBA" id="ARBA00022723"/>
    </source>
</evidence>
<feature type="domain" description="C2H2-type" evidence="7">
    <location>
        <begin position="357"/>
        <end position="380"/>
    </location>
</feature>
<dbReference type="EMBL" id="JAXCGZ010005821">
    <property type="protein sequence ID" value="KAK7080689.1"/>
    <property type="molecule type" value="Genomic_DNA"/>
</dbReference>
<dbReference type="InterPro" id="IPR036236">
    <property type="entry name" value="Znf_C2H2_sf"/>
</dbReference>
<keyword evidence="3 5" id="KW-0863">Zinc-finger</keyword>
<comment type="caution">
    <text evidence="8">The sequence shown here is derived from an EMBL/GenBank/DDBJ whole genome shotgun (WGS) entry which is preliminary data.</text>
</comment>
<evidence type="ECO:0000256" key="2">
    <source>
        <dbReference type="ARBA" id="ARBA00022737"/>
    </source>
</evidence>
<protein>
    <recommendedName>
        <fullName evidence="7">C2H2-type domain-containing protein</fullName>
    </recommendedName>
</protein>
<feature type="compositionally biased region" description="Basic and acidic residues" evidence="6">
    <location>
        <begin position="1"/>
        <end position="20"/>
    </location>
</feature>
<dbReference type="PROSITE" id="PS00028">
    <property type="entry name" value="ZINC_FINGER_C2H2_1"/>
    <property type="match status" value="23"/>
</dbReference>
<reference evidence="8 9" key="1">
    <citation type="submission" date="2023-11" db="EMBL/GenBank/DDBJ databases">
        <title>Halocaridina rubra genome assembly.</title>
        <authorList>
            <person name="Smith C."/>
        </authorList>
    </citation>
    <scope>NUCLEOTIDE SEQUENCE [LARGE SCALE GENOMIC DNA]</scope>
    <source>
        <strain evidence="8">EP-1</strain>
        <tissue evidence="8">Whole</tissue>
    </source>
</reference>
<feature type="domain" description="C2H2-type" evidence="7">
    <location>
        <begin position="1791"/>
        <end position="1818"/>
    </location>
</feature>
<evidence type="ECO:0000313" key="8">
    <source>
        <dbReference type="EMBL" id="KAK7080689.1"/>
    </source>
</evidence>
<dbReference type="SMART" id="SM00355">
    <property type="entry name" value="ZnF_C2H2"/>
    <property type="match status" value="29"/>
</dbReference>
<dbReference type="Proteomes" id="UP001381693">
    <property type="component" value="Unassembled WGS sequence"/>
</dbReference>
<feature type="compositionally biased region" description="Acidic residues" evidence="6">
    <location>
        <begin position="1948"/>
        <end position="2010"/>
    </location>
</feature>
<feature type="region of interest" description="Disordered" evidence="6">
    <location>
        <begin position="1948"/>
        <end position="2027"/>
    </location>
</feature>
<feature type="region of interest" description="Disordered" evidence="6">
    <location>
        <begin position="788"/>
        <end position="815"/>
    </location>
</feature>